<accession>A0A9P8ZSJ9</accession>
<feature type="compositionally biased region" description="Low complexity" evidence="1">
    <location>
        <begin position="139"/>
        <end position="161"/>
    </location>
</feature>
<organism evidence="2 3">
    <name type="scientific">Truncatella angustata</name>
    <dbReference type="NCBI Taxonomy" id="152316"/>
    <lineage>
        <taxon>Eukaryota</taxon>
        <taxon>Fungi</taxon>
        <taxon>Dikarya</taxon>
        <taxon>Ascomycota</taxon>
        <taxon>Pezizomycotina</taxon>
        <taxon>Sordariomycetes</taxon>
        <taxon>Xylariomycetidae</taxon>
        <taxon>Amphisphaeriales</taxon>
        <taxon>Sporocadaceae</taxon>
        <taxon>Truncatella</taxon>
    </lineage>
</organism>
<evidence type="ECO:0000256" key="1">
    <source>
        <dbReference type="SAM" id="MobiDB-lite"/>
    </source>
</evidence>
<dbReference type="AlphaFoldDB" id="A0A9P8ZSJ9"/>
<gene>
    <name evidence="2" type="ORF">BKA67DRAFT_538449</name>
</gene>
<evidence type="ECO:0000313" key="2">
    <source>
        <dbReference type="EMBL" id="KAH6648410.1"/>
    </source>
</evidence>
<dbReference type="RefSeq" id="XP_045954917.1">
    <property type="nucleotide sequence ID" value="XM_046100468.1"/>
</dbReference>
<evidence type="ECO:0000313" key="3">
    <source>
        <dbReference type="Proteomes" id="UP000758603"/>
    </source>
</evidence>
<sequence length="326" mass="34504">MNITTSFLFSVPIELGNTFGNDSIASSMPTSATFERPYSSISTVTIRPTTTQTITVFVTEIPIFNPTTINSNLITTTQLYEIITVVETMTVEDRRSLMTTSTPSPNVATTTITSDAMPKSQNFTIIPLRSGLEGEGGQTPIPATSTMATTPTSTEVTSPGTIPAVSPVTLSETSTIAMTMPSSGFTTLSTSLSHSSGYRLSTTTTTDAPAPLVNPQGPTTVRTSLSEHIPSPSSGGMNAGAPLLNPSPDHSGTMSLLSMSSKSEPIKSAFSPTALEVIPIHSSFLKNIHVSSDSRIIKRQTSLIEPATPDIPHWLPTTFRTSTRMS</sequence>
<dbReference type="Proteomes" id="UP000758603">
    <property type="component" value="Unassembled WGS sequence"/>
</dbReference>
<feature type="compositionally biased region" description="Polar residues" evidence="1">
    <location>
        <begin position="216"/>
        <end position="236"/>
    </location>
</feature>
<reference evidence="2" key="1">
    <citation type="journal article" date="2021" name="Nat. Commun.">
        <title>Genetic determinants of endophytism in the Arabidopsis root mycobiome.</title>
        <authorList>
            <person name="Mesny F."/>
            <person name="Miyauchi S."/>
            <person name="Thiergart T."/>
            <person name="Pickel B."/>
            <person name="Atanasova L."/>
            <person name="Karlsson M."/>
            <person name="Huettel B."/>
            <person name="Barry K.W."/>
            <person name="Haridas S."/>
            <person name="Chen C."/>
            <person name="Bauer D."/>
            <person name="Andreopoulos W."/>
            <person name="Pangilinan J."/>
            <person name="LaButti K."/>
            <person name="Riley R."/>
            <person name="Lipzen A."/>
            <person name="Clum A."/>
            <person name="Drula E."/>
            <person name="Henrissat B."/>
            <person name="Kohler A."/>
            <person name="Grigoriev I.V."/>
            <person name="Martin F.M."/>
            <person name="Hacquard S."/>
        </authorList>
    </citation>
    <scope>NUCLEOTIDE SEQUENCE</scope>
    <source>
        <strain evidence="2">MPI-SDFR-AT-0073</strain>
    </source>
</reference>
<name>A0A9P8ZSJ9_9PEZI</name>
<keyword evidence="3" id="KW-1185">Reference proteome</keyword>
<protein>
    <submittedName>
        <fullName evidence="2">Uncharacterized protein</fullName>
    </submittedName>
</protein>
<proteinExistence type="predicted"/>
<comment type="caution">
    <text evidence="2">The sequence shown here is derived from an EMBL/GenBank/DDBJ whole genome shotgun (WGS) entry which is preliminary data.</text>
</comment>
<feature type="region of interest" description="Disordered" evidence="1">
    <location>
        <begin position="133"/>
        <end position="166"/>
    </location>
</feature>
<feature type="region of interest" description="Disordered" evidence="1">
    <location>
        <begin position="199"/>
        <end position="238"/>
    </location>
</feature>
<dbReference type="GeneID" id="70129360"/>
<dbReference type="EMBL" id="JAGPXC010000007">
    <property type="protein sequence ID" value="KAH6648410.1"/>
    <property type="molecule type" value="Genomic_DNA"/>
</dbReference>